<keyword evidence="1" id="KW-1133">Transmembrane helix</keyword>
<name>A0A1Y5N9D5_9BACT</name>
<feature type="transmembrane region" description="Helical" evidence="1">
    <location>
        <begin position="32"/>
        <end position="53"/>
    </location>
</feature>
<keyword evidence="1" id="KW-0812">Transmembrane</keyword>
<reference evidence="3 4" key="1">
    <citation type="submission" date="2017-04" db="EMBL/GenBank/DDBJ databases">
        <title>Complete genome of Campylobacter concisus ATCC 33237T and draft genomes for an additional eight well characterized C. concisus strains.</title>
        <authorList>
            <person name="Cornelius A.J."/>
            <person name="Miller W.G."/>
            <person name="Lastovica A.J."/>
            <person name="On S.L."/>
            <person name="French N.P."/>
            <person name="Vandenberg O."/>
            <person name="Biggs P.J."/>
        </authorList>
    </citation>
    <scope>NUCLEOTIDE SEQUENCE [LARGE SCALE GENOMIC DNA]</scope>
    <source>
        <strain evidence="3 4">Lasto127.99</strain>
    </source>
</reference>
<feature type="transmembrane region" description="Helical" evidence="1">
    <location>
        <begin position="340"/>
        <end position="358"/>
    </location>
</feature>
<feature type="transmembrane region" description="Helical" evidence="1">
    <location>
        <begin position="370"/>
        <end position="391"/>
    </location>
</feature>
<feature type="domain" description="CHASE2" evidence="2">
    <location>
        <begin position="64"/>
        <end position="329"/>
    </location>
</feature>
<sequence length="430" mass="49288">MKALRKFYLELVKLVIAISKNKSDLVQKYGKFKFSLILGLASAFCFFIFNTFLSNNEFVRKNFIDTADYDIAIKTHSFIKSSDKTPKIIVVLIDETYLKKKNLSKADEPLAANFTPRDLLASLLDELDARTKDQEPKAVLLDYYLAYPSDIKGKVTDDDRLLINALNKYSQRYKIYLPTQKNELFLEPYLDKNITLISTTMHVNSDNITRGYAKFTCKNNNSIPHIAVALSSGYESFYCDDNKSYDFSQLLSTRVLYKKITKLKNGSLKSNYENISIYSADKLATISGFKDAIMLIGSDYKGSGDIYQTAIDDTRSGVLALSDTITTAFKIKELKQLEPIYSFILYFFMLSSITFLTLKLSPIKSQGVRLTLVTTVNFVIFFTISFFGLFWGYYIPWALPLLSFKGLEIIFAISSYKFRHQKHHKVRRTK</sequence>
<dbReference type="EMBL" id="NDYQ01000009">
    <property type="protein sequence ID" value="OUT17139.1"/>
    <property type="molecule type" value="Genomic_DNA"/>
</dbReference>
<keyword evidence="1" id="KW-0472">Membrane</keyword>
<feature type="transmembrane region" description="Helical" evidence="1">
    <location>
        <begin position="397"/>
        <end position="418"/>
    </location>
</feature>
<dbReference type="Proteomes" id="UP000195893">
    <property type="component" value="Unassembled WGS sequence"/>
</dbReference>
<dbReference type="AlphaFoldDB" id="A0A1Y5N9D5"/>
<organism evidence="3 4">
    <name type="scientific">Campylobacter concisus</name>
    <dbReference type="NCBI Taxonomy" id="199"/>
    <lineage>
        <taxon>Bacteria</taxon>
        <taxon>Pseudomonadati</taxon>
        <taxon>Campylobacterota</taxon>
        <taxon>Epsilonproteobacteria</taxon>
        <taxon>Campylobacterales</taxon>
        <taxon>Campylobacteraceae</taxon>
        <taxon>Campylobacter</taxon>
    </lineage>
</organism>
<evidence type="ECO:0000313" key="3">
    <source>
        <dbReference type="EMBL" id="OUT17139.1"/>
    </source>
</evidence>
<gene>
    <name evidence="3" type="ORF">B9N60_06675</name>
</gene>
<proteinExistence type="predicted"/>
<evidence type="ECO:0000313" key="4">
    <source>
        <dbReference type="Proteomes" id="UP000195893"/>
    </source>
</evidence>
<dbReference type="Pfam" id="PF05226">
    <property type="entry name" value="CHASE2"/>
    <property type="match status" value="1"/>
</dbReference>
<accession>A0A1Y5N9D5</accession>
<dbReference type="InterPro" id="IPR007890">
    <property type="entry name" value="CHASE2"/>
</dbReference>
<protein>
    <recommendedName>
        <fullName evidence="2">CHASE2 domain-containing protein</fullName>
    </recommendedName>
</protein>
<evidence type="ECO:0000256" key="1">
    <source>
        <dbReference type="SAM" id="Phobius"/>
    </source>
</evidence>
<comment type="caution">
    <text evidence="3">The sequence shown here is derived from an EMBL/GenBank/DDBJ whole genome shotgun (WGS) entry which is preliminary data.</text>
</comment>
<evidence type="ECO:0000259" key="2">
    <source>
        <dbReference type="Pfam" id="PF05226"/>
    </source>
</evidence>
<dbReference type="RefSeq" id="WP_087581777.1">
    <property type="nucleotide sequence ID" value="NZ_NDYQ01000009.1"/>
</dbReference>